<reference evidence="1" key="1">
    <citation type="journal article" date="2021" name="Proc. Natl. Acad. Sci. U.S.A.">
        <title>A Catalog of Tens of Thousands of Viruses from Human Metagenomes Reveals Hidden Associations with Chronic Diseases.</title>
        <authorList>
            <person name="Tisza M.J."/>
            <person name="Buck C.B."/>
        </authorList>
    </citation>
    <scope>NUCLEOTIDE SEQUENCE</scope>
    <source>
        <strain evidence="1">Ctr2f5</strain>
    </source>
</reference>
<accession>A0A8S5QF35</accession>
<dbReference type="EMBL" id="BK015639">
    <property type="protein sequence ID" value="DAE17381.1"/>
    <property type="molecule type" value="Genomic_DNA"/>
</dbReference>
<evidence type="ECO:0000313" key="1">
    <source>
        <dbReference type="EMBL" id="DAE17381.1"/>
    </source>
</evidence>
<name>A0A8S5QF35_9CAUD</name>
<protein>
    <submittedName>
        <fullName evidence="1">Uncharacterized protein</fullName>
    </submittedName>
</protein>
<organism evidence="1">
    <name type="scientific">Siphoviridae sp. ctr2f5</name>
    <dbReference type="NCBI Taxonomy" id="2825684"/>
    <lineage>
        <taxon>Viruses</taxon>
        <taxon>Duplodnaviria</taxon>
        <taxon>Heunggongvirae</taxon>
        <taxon>Uroviricota</taxon>
        <taxon>Caudoviricetes</taxon>
    </lineage>
</organism>
<proteinExistence type="predicted"/>
<sequence>MTNLNRKNILEFLFKNFMETQEKMLVLVQKLLEHEKAIFKDVLTT</sequence>